<feature type="region of interest" description="Disordered" evidence="1">
    <location>
        <begin position="123"/>
        <end position="156"/>
    </location>
</feature>
<sequence length="156" mass="16246">MAPPPPPEEPPRKSSKAVPLAILGVLSLTLVGVWAIAEANDDDDDVTADCVMLVDDATTTPTPSPDVSPSPGISTSPPPAGSYVVVDDSYCDDDGSYRYYSSGRSLGAYSWYYGGIRNGNRVSGGTTLRPSDVNISTRAGKEIQRGGFGNRSSSGS</sequence>
<gene>
    <name evidence="2" type="ORF">GCM10022224_068840</name>
</gene>
<accession>A0ABP7CNA2</accession>
<feature type="region of interest" description="Disordered" evidence="1">
    <location>
        <begin position="56"/>
        <end position="81"/>
    </location>
</feature>
<feature type="compositionally biased region" description="Polar residues" evidence="1">
    <location>
        <begin position="123"/>
        <end position="137"/>
    </location>
</feature>
<organism evidence="2 3">
    <name type="scientific">Nonomuraea antimicrobica</name>
    <dbReference type="NCBI Taxonomy" id="561173"/>
    <lineage>
        <taxon>Bacteria</taxon>
        <taxon>Bacillati</taxon>
        <taxon>Actinomycetota</taxon>
        <taxon>Actinomycetes</taxon>
        <taxon>Streptosporangiales</taxon>
        <taxon>Streptosporangiaceae</taxon>
        <taxon>Nonomuraea</taxon>
    </lineage>
</organism>
<reference evidence="3" key="1">
    <citation type="journal article" date="2019" name="Int. J. Syst. Evol. Microbiol.">
        <title>The Global Catalogue of Microorganisms (GCM) 10K type strain sequencing project: providing services to taxonomists for standard genome sequencing and annotation.</title>
        <authorList>
            <consortium name="The Broad Institute Genomics Platform"/>
            <consortium name="The Broad Institute Genome Sequencing Center for Infectious Disease"/>
            <person name="Wu L."/>
            <person name="Ma J."/>
        </authorList>
    </citation>
    <scope>NUCLEOTIDE SEQUENCE [LARGE SCALE GENOMIC DNA]</scope>
    <source>
        <strain evidence="3">JCM 16904</strain>
    </source>
</reference>
<dbReference type="Proteomes" id="UP001500902">
    <property type="component" value="Unassembled WGS sequence"/>
</dbReference>
<keyword evidence="3" id="KW-1185">Reference proteome</keyword>
<evidence type="ECO:0000313" key="3">
    <source>
        <dbReference type="Proteomes" id="UP001500902"/>
    </source>
</evidence>
<name>A0ABP7CNA2_9ACTN</name>
<protein>
    <submittedName>
        <fullName evidence="2">Uncharacterized protein</fullName>
    </submittedName>
</protein>
<dbReference type="EMBL" id="BAAAZP010000138">
    <property type="protein sequence ID" value="GAA3693537.1"/>
    <property type="molecule type" value="Genomic_DNA"/>
</dbReference>
<evidence type="ECO:0000256" key="1">
    <source>
        <dbReference type="SAM" id="MobiDB-lite"/>
    </source>
</evidence>
<dbReference type="RefSeq" id="WP_344887398.1">
    <property type="nucleotide sequence ID" value="NZ_BAAAZP010000138.1"/>
</dbReference>
<evidence type="ECO:0000313" key="2">
    <source>
        <dbReference type="EMBL" id="GAA3693537.1"/>
    </source>
</evidence>
<feature type="compositionally biased region" description="Low complexity" evidence="1">
    <location>
        <begin position="69"/>
        <end position="81"/>
    </location>
</feature>
<comment type="caution">
    <text evidence="2">The sequence shown here is derived from an EMBL/GenBank/DDBJ whole genome shotgun (WGS) entry which is preliminary data.</text>
</comment>
<proteinExistence type="predicted"/>